<proteinExistence type="predicted"/>
<dbReference type="AlphaFoldDB" id="A0A6C0IJA2"/>
<dbReference type="EMBL" id="MN740199">
    <property type="protein sequence ID" value="QHT93042.1"/>
    <property type="molecule type" value="Genomic_DNA"/>
</dbReference>
<reference evidence="2" key="1">
    <citation type="journal article" date="2020" name="Nature">
        <title>Giant virus diversity and host interactions through global metagenomics.</title>
        <authorList>
            <person name="Schulz F."/>
            <person name="Roux S."/>
            <person name="Paez-Espino D."/>
            <person name="Jungbluth S."/>
            <person name="Walsh D.A."/>
            <person name="Denef V.J."/>
            <person name="McMahon K.D."/>
            <person name="Konstantinidis K.T."/>
            <person name="Eloe-Fadrosh E.A."/>
            <person name="Kyrpides N.C."/>
            <person name="Woyke T."/>
        </authorList>
    </citation>
    <scope>NUCLEOTIDE SEQUENCE</scope>
    <source>
        <strain evidence="2">GVMAG-M-3300023210-19</strain>
    </source>
</reference>
<organism evidence="2">
    <name type="scientific">viral metagenome</name>
    <dbReference type="NCBI Taxonomy" id="1070528"/>
    <lineage>
        <taxon>unclassified sequences</taxon>
        <taxon>metagenomes</taxon>
        <taxon>organismal metagenomes</taxon>
    </lineage>
</organism>
<name>A0A6C0IJA2_9ZZZZ</name>
<sequence length="70" mass="7632">MSGTGGGFFEFTEGNVLPNITPTGTSGGAELVALKQGGGRKHKRKTTKKKTKTNRKLKKKSNKKRKTQKK</sequence>
<evidence type="ECO:0000313" key="2">
    <source>
        <dbReference type="EMBL" id="QHT93042.1"/>
    </source>
</evidence>
<evidence type="ECO:0000256" key="1">
    <source>
        <dbReference type="SAM" id="MobiDB-lite"/>
    </source>
</evidence>
<accession>A0A6C0IJA2</accession>
<protein>
    <submittedName>
        <fullName evidence="2">Uncharacterized protein</fullName>
    </submittedName>
</protein>
<feature type="compositionally biased region" description="Basic residues" evidence="1">
    <location>
        <begin position="38"/>
        <end position="70"/>
    </location>
</feature>
<feature type="region of interest" description="Disordered" evidence="1">
    <location>
        <begin position="1"/>
        <end position="70"/>
    </location>
</feature>